<comment type="caution">
    <text evidence="1">The sequence shown here is derived from an EMBL/GenBank/DDBJ whole genome shotgun (WGS) entry which is preliminary data.</text>
</comment>
<dbReference type="Proteomes" id="UP001302329">
    <property type="component" value="Unassembled WGS sequence"/>
</dbReference>
<evidence type="ECO:0000313" key="1">
    <source>
        <dbReference type="EMBL" id="MEA5442300.1"/>
    </source>
</evidence>
<organism evidence="1 2">
    <name type="scientific">Cyanobium gracile UHCC 0281</name>
    <dbReference type="NCBI Taxonomy" id="3110309"/>
    <lineage>
        <taxon>Bacteria</taxon>
        <taxon>Bacillati</taxon>
        <taxon>Cyanobacteriota</taxon>
        <taxon>Cyanophyceae</taxon>
        <taxon>Synechococcales</taxon>
        <taxon>Prochlorococcaceae</taxon>
        <taxon>Cyanobium</taxon>
    </lineage>
</organism>
<name>A0ABU5SUW4_9CYAN</name>
<accession>A0ABU5SUW4</accession>
<gene>
    <name evidence="1" type="ORF">VB739_07030</name>
</gene>
<dbReference type="RefSeq" id="WP_323356376.1">
    <property type="nucleotide sequence ID" value="NZ_JAYGHY010000016.1"/>
</dbReference>
<reference evidence="1 2" key="1">
    <citation type="submission" date="2023-12" db="EMBL/GenBank/DDBJ databases">
        <title>Baltic Sea Cyanobacteria.</title>
        <authorList>
            <person name="Delbaje E."/>
            <person name="Fewer D.P."/>
            <person name="Shishido T.K."/>
        </authorList>
    </citation>
    <scope>NUCLEOTIDE SEQUENCE [LARGE SCALE GENOMIC DNA]</scope>
    <source>
        <strain evidence="1 2">UHCC 0281</strain>
    </source>
</reference>
<evidence type="ECO:0000313" key="2">
    <source>
        <dbReference type="Proteomes" id="UP001302329"/>
    </source>
</evidence>
<proteinExistence type="predicted"/>
<dbReference type="EMBL" id="JAYGHY010000016">
    <property type="protein sequence ID" value="MEA5442300.1"/>
    <property type="molecule type" value="Genomic_DNA"/>
</dbReference>
<sequence>MPRAPADVTWAGYADGWNIENLFLPEADASEQVRERFQAKFASLATDECLTAPLGRGALEVVVEIKGHPVRIFTAPFKSKLISYARLRGLVEGSPFAPNDGNERYRYAI</sequence>
<keyword evidence="2" id="KW-1185">Reference proteome</keyword>
<protein>
    <submittedName>
        <fullName evidence="1">Uncharacterized protein</fullName>
    </submittedName>
</protein>